<sequence>MTIPDIADGDSGAVVRAKINAAFAKANLVDSKADLLIYAEESPGDALSFFTESMLSSTSVLAGEAASKAIASSGSLVTNLEGKSYRLIGSGIVTQRATRRLRNQAVYAARWGASRDAMPADPVGDTVRYGIAWLAADKSLISTTTVDEYNILPATGVRVVTATVSRDMDADYTAPSNARYWRPYVQTFGGAGTTTDIEFIDVWKSSGLPGPKGDTGDVTVELEALRDEAVQAYVDAGEARDEAEAARDLAVAASETHAIYVSLMPGADPTGVTDNHTVLEDAIAAAEALPVGKRLLIVDGIYKNSDRLTVSASDLEIRGKPGAAIVAATSTYAPDHVFASSGGADRLQLINLTLTGNGSDPVGDHGTAPQAVYLAGCDDVVIKGCTLHNFMGTGIALVNCLRPRVRNNRLHDIGQLVDGATPRNAVPAIWAGLGSRYVKIQNNYFHDCRWSAVFLFSDESIVSGNTCTFIGESAFYSEGVDPTGNGGVEVRHNQFTNNTVNGTYIVDMSACGFEILTHDTAVSDNTVVNAGTHGIAVGIANKILVADNIVRACNVEDVSNGSAIIATLSSSVYNATSGSIGDQITITGNVAYDERGLCRYGIYLNSNDLPSRVFSRLNVSDNSFAGIATADIYADAGAAPNADGRDVIKNNSAWLDQSLDGYLAATTSATSETAIKSYSVPASSMRERGGIRVTAGGSITGSAGNKYARLQFGGFAGFMTVAATSGQAGNWHIEALIINRGYNSQIVSGRAFFGNAVVDNQRATKTINTSSAALVQVTGQVANAADAVTCDYLIVERIN</sequence>
<protein>
    <submittedName>
        <fullName evidence="2">Right-handed parallel beta-helix repeat-containing protein</fullName>
    </submittedName>
</protein>
<keyword evidence="3" id="KW-1185">Reference proteome</keyword>
<reference evidence="2" key="1">
    <citation type="submission" date="2021-05" db="EMBL/GenBank/DDBJ databases">
        <authorList>
            <person name="Sun Q."/>
            <person name="Inoue M."/>
        </authorList>
    </citation>
    <scope>NUCLEOTIDE SEQUENCE</scope>
    <source>
        <strain evidence="2">VKM B-3255</strain>
    </source>
</reference>
<gene>
    <name evidence="2" type="ORF">KIP89_03920</name>
</gene>
<organism evidence="2 3">
    <name type="scientific">Ancylobacter radicis</name>
    <dbReference type="NCBI Taxonomy" id="2836179"/>
    <lineage>
        <taxon>Bacteria</taxon>
        <taxon>Pseudomonadati</taxon>
        <taxon>Pseudomonadota</taxon>
        <taxon>Alphaproteobacteria</taxon>
        <taxon>Hyphomicrobiales</taxon>
        <taxon>Xanthobacteraceae</taxon>
        <taxon>Ancylobacter</taxon>
    </lineage>
</organism>
<dbReference type="Proteomes" id="UP001166585">
    <property type="component" value="Unassembled WGS sequence"/>
</dbReference>
<dbReference type="InterPro" id="IPR011050">
    <property type="entry name" value="Pectin_lyase_fold/virulence"/>
</dbReference>
<accession>A0ABS5R3L3</accession>
<dbReference type="InterPro" id="IPR012334">
    <property type="entry name" value="Pectin_lyas_fold"/>
</dbReference>
<dbReference type="Gene3D" id="2.160.20.10">
    <property type="entry name" value="Single-stranded right-handed beta-helix, Pectin lyase-like"/>
    <property type="match status" value="1"/>
</dbReference>
<dbReference type="RefSeq" id="WP_213754105.1">
    <property type="nucleotide sequence ID" value="NZ_JAHCQH010000014.1"/>
</dbReference>
<evidence type="ECO:0000259" key="1">
    <source>
        <dbReference type="Pfam" id="PF13229"/>
    </source>
</evidence>
<dbReference type="InterPro" id="IPR039448">
    <property type="entry name" value="Beta_helix"/>
</dbReference>
<name>A0ABS5R3L3_9HYPH</name>
<dbReference type="SUPFAM" id="SSF51126">
    <property type="entry name" value="Pectin lyase-like"/>
    <property type="match status" value="2"/>
</dbReference>
<dbReference type="InterPro" id="IPR006626">
    <property type="entry name" value="PbH1"/>
</dbReference>
<feature type="domain" description="Right handed beta helix" evidence="1">
    <location>
        <begin position="349"/>
        <end position="510"/>
    </location>
</feature>
<dbReference type="Pfam" id="PF13229">
    <property type="entry name" value="Beta_helix"/>
    <property type="match status" value="1"/>
</dbReference>
<dbReference type="EMBL" id="JAHCQH010000014">
    <property type="protein sequence ID" value="MBS9476248.1"/>
    <property type="molecule type" value="Genomic_DNA"/>
</dbReference>
<evidence type="ECO:0000313" key="2">
    <source>
        <dbReference type="EMBL" id="MBS9476248.1"/>
    </source>
</evidence>
<proteinExistence type="predicted"/>
<comment type="caution">
    <text evidence="2">The sequence shown here is derived from an EMBL/GenBank/DDBJ whole genome shotgun (WGS) entry which is preliminary data.</text>
</comment>
<evidence type="ECO:0000313" key="3">
    <source>
        <dbReference type="Proteomes" id="UP001166585"/>
    </source>
</evidence>
<dbReference type="SMART" id="SM00710">
    <property type="entry name" value="PbH1"/>
    <property type="match status" value="7"/>
</dbReference>